<evidence type="ECO:0000313" key="1">
    <source>
        <dbReference type="EMBL" id="KAA9379645.1"/>
    </source>
</evidence>
<protein>
    <submittedName>
        <fullName evidence="1">Uncharacterized protein</fullName>
    </submittedName>
</protein>
<accession>A0A5J5K4X4</accession>
<name>A0A5J5K4X4_9ACTN</name>
<dbReference type="RefSeq" id="WP_150932834.1">
    <property type="nucleotide sequence ID" value="NZ_VYTZ01000003.1"/>
</dbReference>
<proteinExistence type="predicted"/>
<organism evidence="1 2">
    <name type="scientific">Microbispora cellulosiformans</name>
    <dbReference type="NCBI Taxonomy" id="2614688"/>
    <lineage>
        <taxon>Bacteria</taxon>
        <taxon>Bacillati</taxon>
        <taxon>Actinomycetota</taxon>
        <taxon>Actinomycetes</taxon>
        <taxon>Streptosporangiales</taxon>
        <taxon>Streptosporangiaceae</taxon>
        <taxon>Microbispora</taxon>
    </lineage>
</organism>
<keyword evidence="2" id="KW-1185">Reference proteome</keyword>
<gene>
    <name evidence="1" type="ORF">F5972_08305</name>
</gene>
<comment type="caution">
    <text evidence="1">The sequence shown here is derived from an EMBL/GenBank/DDBJ whole genome shotgun (WGS) entry which is preliminary data.</text>
</comment>
<evidence type="ECO:0000313" key="2">
    <source>
        <dbReference type="Proteomes" id="UP000327011"/>
    </source>
</evidence>
<sequence>MITLDEAKQVLPVGRRVRHLYLDWAGEVAPRPEGRPGAGRVHDSDVSGNCCSVNIAWDHGEHLWTSPRELVWERDGDPPPDPLLAFAQAVSAIGRSMEVTHRTMQASGAMGLAFRGDLDRLRDRLRELPPEQVRGIHDAARVLCEVTAEAPGDAAGPGGQRGVAGP</sequence>
<reference evidence="1 2" key="1">
    <citation type="submission" date="2019-09" db="EMBL/GenBank/DDBJ databases">
        <title>Screening of Novel Bioactive Compounds from Soil-Associated.</title>
        <authorList>
            <person name="Gong X."/>
        </authorList>
    </citation>
    <scope>NUCLEOTIDE SEQUENCE [LARGE SCALE GENOMIC DNA]</scope>
    <source>
        <strain evidence="1 2">Gxj-6</strain>
    </source>
</reference>
<dbReference type="AlphaFoldDB" id="A0A5J5K4X4"/>
<dbReference type="Proteomes" id="UP000327011">
    <property type="component" value="Unassembled WGS sequence"/>
</dbReference>
<dbReference type="EMBL" id="VYTZ01000003">
    <property type="protein sequence ID" value="KAA9379645.1"/>
    <property type="molecule type" value="Genomic_DNA"/>
</dbReference>